<keyword evidence="1" id="KW-0812">Transmembrane</keyword>
<organism evidence="2">
    <name type="scientific">Arundo donax</name>
    <name type="common">Giant reed</name>
    <name type="synonym">Donax arundinaceus</name>
    <dbReference type="NCBI Taxonomy" id="35708"/>
    <lineage>
        <taxon>Eukaryota</taxon>
        <taxon>Viridiplantae</taxon>
        <taxon>Streptophyta</taxon>
        <taxon>Embryophyta</taxon>
        <taxon>Tracheophyta</taxon>
        <taxon>Spermatophyta</taxon>
        <taxon>Magnoliopsida</taxon>
        <taxon>Liliopsida</taxon>
        <taxon>Poales</taxon>
        <taxon>Poaceae</taxon>
        <taxon>PACMAD clade</taxon>
        <taxon>Arundinoideae</taxon>
        <taxon>Arundineae</taxon>
        <taxon>Arundo</taxon>
    </lineage>
</organism>
<reference evidence="2" key="1">
    <citation type="submission" date="2014-09" db="EMBL/GenBank/DDBJ databases">
        <authorList>
            <person name="Magalhaes I.L.F."/>
            <person name="Oliveira U."/>
            <person name="Santos F.R."/>
            <person name="Vidigal T.H.D.A."/>
            <person name="Brescovit A.D."/>
            <person name="Santos A.J."/>
        </authorList>
    </citation>
    <scope>NUCLEOTIDE SEQUENCE</scope>
    <source>
        <tissue evidence="2">Shoot tissue taken approximately 20 cm above the soil surface</tissue>
    </source>
</reference>
<evidence type="ECO:0000313" key="2">
    <source>
        <dbReference type="EMBL" id="JAD50173.1"/>
    </source>
</evidence>
<dbReference type="AlphaFoldDB" id="A0A0A9AK09"/>
<keyword evidence="1" id="KW-1133">Transmembrane helix</keyword>
<name>A0A0A9AK09_ARUDO</name>
<accession>A0A0A9AK09</accession>
<feature type="transmembrane region" description="Helical" evidence="1">
    <location>
        <begin position="6"/>
        <end position="28"/>
    </location>
</feature>
<evidence type="ECO:0000256" key="1">
    <source>
        <dbReference type="SAM" id="Phobius"/>
    </source>
</evidence>
<keyword evidence="1" id="KW-0472">Membrane</keyword>
<dbReference type="EMBL" id="GBRH01247722">
    <property type="protein sequence ID" value="JAD50173.1"/>
    <property type="molecule type" value="Transcribed_RNA"/>
</dbReference>
<proteinExistence type="predicted"/>
<protein>
    <submittedName>
        <fullName evidence="2">Uncharacterized protein</fullName>
    </submittedName>
</protein>
<reference evidence="2" key="2">
    <citation type="journal article" date="2015" name="Data Brief">
        <title>Shoot transcriptome of the giant reed, Arundo donax.</title>
        <authorList>
            <person name="Barrero R.A."/>
            <person name="Guerrero F.D."/>
            <person name="Moolhuijzen P."/>
            <person name="Goolsby J.A."/>
            <person name="Tidwell J."/>
            <person name="Bellgard S.E."/>
            <person name="Bellgard M.I."/>
        </authorList>
    </citation>
    <scope>NUCLEOTIDE SEQUENCE</scope>
    <source>
        <tissue evidence="2">Shoot tissue taken approximately 20 cm above the soil surface</tissue>
    </source>
</reference>
<sequence>MDIHEIVNLVQIFFSFHVGLVSFILLTFQVSIKLFN</sequence>